<gene>
    <name evidence="1" type="ORF">E2C01_023643</name>
</gene>
<dbReference type="EMBL" id="VSRR010002243">
    <property type="protein sequence ID" value="MPC30380.1"/>
    <property type="molecule type" value="Genomic_DNA"/>
</dbReference>
<organism evidence="1 2">
    <name type="scientific">Portunus trituberculatus</name>
    <name type="common">Swimming crab</name>
    <name type="synonym">Neptunus trituberculatus</name>
    <dbReference type="NCBI Taxonomy" id="210409"/>
    <lineage>
        <taxon>Eukaryota</taxon>
        <taxon>Metazoa</taxon>
        <taxon>Ecdysozoa</taxon>
        <taxon>Arthropoda</taxon>
        <taxon>Crustacea</taxon>
        <taxon>Multicrustacea</taxon>
        <taxon>Malacostraca</taxon>
        <taxon>Eumalacostraca</taxon>
        <taxon>Eucarida</taxon>
        <taxon>Decapoda</taxon>
        <taxon>Pleocyemata</taxon>
        <taxon>Brachyura</taxon>
        <taxon>Eubrachyura</taxon>
        <taxon>Portunoidea</taxon>
        <taxon>Portunidae</taxon>
        <taxon>Portuninae</taxon>
        <taxon>Portunus</taxon>
    </lineage>
</organism>
<sequence>MTQNTDEQDELEKRRQPGAMRSHHLGCDVIKMSGNSGTGMLYPFHRRTRYQHICHCNARVLHCGLTCSVEGVEYPLQWVCDDTLWPMDPDHMKPVSANNVLEASKPAASCAHLVQGSETEQEQLWPPNSKKP</sequence>
<comment type="caution">
    <text evidence="1">The sequence shown here is derived from an EMBL/GenBank/DDBJ whole genome shotgun (WGS) entry which is preliminary data.</text>
</comment>
<protein>
    <submittedName>
        <fullName evidence="1">Uncharacterized protein</fullName>
    </submittedName>
</protein>
<evidence type="ECO:0000313" key="1">
    <source>
        <dbReference type="EMBL" id="MPC30380.1"/>
    </source>
</evidence>
<dbReference type="AlphaFoldDB" id="A0A5B7E8G8"/>
<accession>A0A5B7E8G8</accession>
<dbReference type="Proteomes" id="UP000324222">
    <property type="component" value="Unassembled WGS sequence"/>
</dbReference>
<reference evidence="1 2" key="1">
    <citation type="submission" date="2019-05" db="EMBL/GenBank/DDBJ databases">
        <title>Another draft genome of Portunus trituberculatus and its Hox gene families provides insights of decapod evolution.</title>
        <authorList>
            <person name="Jeong J.-H."/>
            <person name="Song I."/>
            <person name="Kim S."/>
            <person name="Choi T."/>
            <person name="Kim D."/>
            <person name="Ryu S."/>
            <person name="Kim W."/>
        </authorList>
    </citation>
    <scope>NUCLEOTIDE SEQUENCE [LARGE SCALE GENOMIC DNA]</scope>
    <source>
        <tissue evidence="1">Muscle</tissue>
    </source>
</reference>
<name>A0A5B7E8G8_PORTR</name>
<evidence type="ECO:0000313" key="2">
    <source>
        <dbReference type="Proteomes" id="UP000324222"/>
    </source>
</evidence>
<keyword evidence="2" id="KW-1185">Reference proteome</keyword>
<proteinExistence type="predicted"/>